<dbReference type="EMBL" id="BLLF01001901">
    <property type="protein sequence ID" value="GFH21764.1"/>
    <property type="molecule type" value="Genomic_DNA"/>
</dbReference>
<dbReference type="PROSITE" id="PS50096">
    <property type="entry name" value="IQ"/>
    <property type="match status" value="1"/>
</dbReference>
<comment type="caution">
    <text evidence="1">The sequence shown here is derived from an EMBL/GenBank/DDBJ whole genome shotgun (WGS) entry which is preliminary data.</text>
</comment>
<gene>
    <name evidence="1" type="ORF">HaLaN_19128</name>
</gene>
<reference evidence="1 2" key="1">
    <citation type="submission" date="2020-02" db="EMBL/GenBank/DDBJ databases">
        <title>Draft genome sequence of Haematococcus lacustris strain NIES-144.</title>
        <authorList>
            <person name="Morimoto D."/>
            <person name="Nakagawa S."/>
            <person name="Yoshida T."/>
            <person name="Sawayama S."/>
        </authorList>
    </citation>
    <scope>NUCLEOTIDE SEQUENCE [LARGE SCALE GENOMIC DNA]</scope>
    <source>
        <strain evidence="1 2">NIES-144</strain>
    </source>
</reference>
<accession>A0A699ZSM1</accession>
<dbReference type="AlphaFoldDB" id="A0A699ZSM1"/>
<name>A0A699ZSM1_HAELA</name>
<sequence>MAEADVQVLLAAIHGEREQAASAVREMADALHLAEAVPGRGKLQLAVEELPLAAAAATTIQKNFRALAARKESSGA</sequence>
<proteinExistence type="predicted"/>
<dbReference type="Proteomes" id="UP000485058">
    <property type="component" value="Unassembled WGS sequence"/>
</dbReference>
<organism evidence="1 2">
    <name type="scientific">Haematococcus lacustris</name>
    <name type="common">Green alga</name>
    <name type="synonym">Haematococcus pluvialis</name>
    <dbReference type="NCBI Taxonomy" id="44745"/>
    <lineage>
        <taxon>Eukaryota</taxon>
        <taxon>Viridiplantae</taxon>
        <taxon>Chlorophyta</taxon>
        <taxon>core chlorophytes</taxon>
        <taxon>Chlorophyceae</taxon>
        <taxon>CS clade</taxon>
        <taxon>Chlamydomonadales</taxon>
        <taxon>Haematococcaceae</taxon>
        <taxon>Haematococcus</taxon>
    </lineage>
</organism>
<evidence type="ECO:0000313" key="2">
    <source>
        <dbReference type="Proteomes" id="UP000485058"/>
    </source>
</evidence>
<keyword evidence="2" id="KW-1185">Reference proteome</keyword>
<protein>
    <submittedName>
        <fullName evidence="1">Uncharacterized protein</fullName>
    </submittedName>
</protein>
<evidence type="ECO:0000313" key="1">
    <source>
        <dbReference type="EMBL" id="GFH21764.1"/>
    </source>
</evidence>